<feature type="domain" description="Post-transcriptional regulator MKT1 C-terminal" evidence="3">
    <location>
        <begin position="498"/>
        <end position="731"/>
    </location>
</feature>
<accession>A0ABR0JI39</accession>
<dbReference type="CDD" id="cd09902">
    <property type="entry name" value="H3TH_MKT1"/>
    <property type="match status" value="1"/>
</dbReference>
<organism evidence="5 6">
    <name type="scientific">Exophiala sideris</name>
    <dbReference type="NCBI Taxonomy" id="1016849"/>
    <lineage>
        <taxon>Eukaryota</taxon>
        <taxon>Fungi</taxon>
        <taxon>Dikarya</taxon>
        <taxon>Ascomycota</taxon>
        <taxon>Pezizomycotina</taxon>
        <taxon>Eurotiomycetes</taxon>
        <taxon>Chaetothyriomycetidae</taxon>
        <taxon>Chaetothyriales</taxon>
        <taxon>Herpotrichiellaceae</taxon>
        <taxon>Exophiala</taxon>
    </lineage>
</organism>
<evidence type="ECO:0000259" key="4">
    <source>
        <dbReference type="Pfam" id="PF12247"/>
    </source>
</evidence>
<name>A0ABR0JI39_9EURO</name>
<dbReference type="Pfam" id="PF12247">
    <property type="entry name" value="MKT1_N"/>
    <property type="match status" value="1"/>
</dbReference>
<evidence type="ECO:0000313" key="6">
    <source>
        <dbReference type="Proteomes" id="UP001345691"/>
    </source>
</evidence>
<gene>
    <name evidence="5" type="ORF">LTR69_003184</name>
</gene>
<dbReference type="CDD" id="cd09858">
    <property type="entry name" value="PIN_MKT1"/>
    <property type="match status" value="1"/>
</dbReference>
<dbReference type="Proteomes" id="UP001345691">
    <property type="component" value="Unassembled WGS sequence"/>
</dbReference>
<dbReference type="InterPro" id="IPR022040">
    <property type="entry name" value="MKT1_N"/>
</dbReference>
<comment type="caution">
    <text evidence="5">The sequence shown here is derived from an EMBL/GenBank/DDBJ whole genome shotgun (WGS) entry which is preliminary data.</text>
</comment>
<dbReference type="InterPro" id="IPR037314">
    <property type="entry name" value="MKT1_H3TH"/>
</dbReference>
<keyword evidence="6" id="KW-1185">Reference proteome</keyword>
<feature type="domain" description="Post-transcriptional regulator MKT1 N-terminal" evidence="4">
    <location>
        <begin position="325"/>
        <end position="413"/>
    </location>
</feature>
<dbReference type="Gene3D" id="3.40.50.1010">
    <property type="entry name" value="5'-nuclease"/>
    <property type="match status" value="1"/>
</dbReference>
<dbReference type="PANTHER" id="PTHR11081">
    <property type="entry name" value="FLAP ENDONUCLEASE FAMILY MEMBER"/>
    <property type="match status" value="1"/>
</dbReference>
<dbReference type="Pfam" id="PF12246">
    <property type="entry name" value="MKT1_C"/>
    <property type="match status" value="1"/>
</dbReference>
<dbReference type="EMBL" id="JAVRRF010000005">
    <property type="protein sequence ID" value="KAK5065635.1"/>
    <property type="molecule type" value="Genomic_DNA"/>
</dbReference>
<dbReference type="SUPFAM" id="SSF88723">
    <property type="entry name" value="PIN domain-like"/>
    <property type="match status" value="1"/>
</dbReference>
<dbReference type="PANTHER" id="PTHR11081:SF32">
    <property type="entry name" value="POST-TRANSCRIPTIONAL REGULATOR MKT1"/>
    <property type="match status" value="1"/>
</dbReference>
<keyword evidence="1" id="KW-0810">Translation regulation</keyword>
<sequence>MSGMNSGWSQVVLVSQFPSVQKFDQWVNKHVELCPLNMLKDAVIGVNASYYLDLRLNGNGEEPLKHALGGLPFCLKKAIEDDLALLRQHGVTLVFVFDGLEYVNKSQPVSQSTESRRVQDEAWHHYLSGDSKRTVADFGKAKYPVDTMTRTLQRILVDNNVEFMVAPYSATAQLAYLLKLEDQYIDAVMGTTECFLFGIDRVVTDINLNKSALSLISKSLCEELLRVNDDMLRDAQLLLGTSFTPTFPPLESIAATKSTGIADAIQALNGAGKSVIQLCNIHREHPQVEALKYADRYKKAIMTIRHHVIMEKNGVVAPQNFDEAPGDVHEFVGQRLPEELFFYESKGLLGPEIPNWLTSGEVVLTLPGGVLDSEPYRRLVIEQLNPVRREALKILAESLHYYYQSRIIKVEPWVPQDTSNLTIEIRNTPALKGKLAQWKVRGSDVDTVLNDVGDAALFLPCLRSLKSSQFTDKTFTKGRPEYPALRSADEVLVNTVFRFMHVRGYVDDKHALTAWGKALESALAIADDESTIIGVEMLRLGLFTGNYATGTPVARTDKDYERKVYTNLISRIACLGRIRHKPMGFVGPLDRQLLTYAWKITAIRTSLRDLLETVITSMFLNGDIERERSDWTTLVQKLPFASDNGSGLGIAVKTYLDAVNDEPEITDTLKTTIKQQEGKYNWFQQLKGSGSLTKSLDQAWKIWDAVYAASQAPGIEVAQSKLLSEANEWLTTRR</sequence>
<proteinExistence type="inferred from homology"/>
<evidence type="ECO:0000259" key="3">
    <source>
        <dbReference type="Pfam" id="PF12246"/>
    </source>
</evidence>
<protein>
    <recommendedName>
        <fullName evidence="7">XPG-I domain-containing protein</fullName>
    </recommendedName>
</protein>
<comment type="similarity">
    <text evidence="2">Belongs to the XPG/RAD2 endonuclease family.</text>
</comment>
<evidence type="ECO:0000256" key="1">
    <source>
        <dbReference type="ARBA" id="ARBA00022845"/>
    </source>
</evidence>
<dbReference type="InterPro" id="IPR022039">
    <property type="entry name" value="MKT1_C"/>
</dbReference>
<dbReference type="InterPro" id="IPR029060">
    <property type="entry name" value="PIN-like_dom_sf"/>
</dbReference>
<evidence type="ECO:0000313" key="5">
    <source>
        <dbReference type="EMBL" id="KAK5065635.1"/>
    </source>
</evidence>
<reference evidence="5 6" key="1">
    <citation type="submission" date="2023-08" db="EMBL/GenBank/DDBJ databases">
        <title>Black Yeasts Isolated from many extreme environments.</title>
        <authorList>
            <person name="Coleine C."/>
            <person name="Stajich J.E."/>
            <person name="Selbmann L."/>
        </authorList>
    </citation>
    <scope>NUCLEOTIDE SEQUENCE [LARGE SCALE GENOMIC DNA]</scope>
    <source>
        <strain evidence="5 6">CCFEE 6328</strain>
    </source>
</reference>
<dbReference type="InterPro" id="IPR006084">
    <property type="entry name" value="XPG/Rad2"/>
</dbReference>
<evidence type="ECO:0008006" key="7">
    <source>
        <dbReference type="Google" id="ProtNLM"/>
    </source>
</evidence>
<evidence type="ECO:0000256" key="2">
    <source>
        <dbReference type="ARBA" id="ARBA00024023"/>
    </source>
</evidence>